<keyword evidence="3" id="KW-1185">Reference proteome</keyword>
<evidence type="ECO:0000259" key="1">
    <source>
        <dbReference type="Pfam" id="PF26300"/>
    </source>
</evidence>
<dbReference type="AlphaFoldDB" id="A0A7S7SKE4"/>
<evidence type="ECO:0000313" key="3">
    <source>
        <dbReference type="Proteomes" id="UP000593892"/>
    </source>
</evidence>
<feature type="domain" description="PPi-type phosphoenolpyruvate carboxykinase lobe 2" evidence="1">
    <location>
        <begin position="510"/>
        <end position="618"/>
    </location>
</feature>
<dbReference type="Pfam" id="PF26300">
    <property type="entry name" value="PEPCK_PPi_lobe_2"/>
    <property type="match status" value="1"/>
</dbReference>
<accession>A0A7S7SKE4</accession>
<dbReference type="KEGG" id="pfer:IRI77_32235"/>
<protein>
    <recommendedName>
        <fullName evidence="1">PPi-type phosphoenolpyruvate carboxykinase lobe 2 domain-containing protein</fullName>
    </recommendedName>
</protein>
<reference evidence="2 3" key="1">
    <citation type="submission" date="2020-10" db="EMBL/GenBank/DDBJ databases">
        <title>Complete genome sequence of Paludibaculum fermentans P105T, a facultatively anaerobic acidobacterium capable of dissimilatory Fe(III) reduction.</title>
        <authorList>
            <person name="Dedysh S.N."/>
            <person name="Beletsky A.V."/>
            <person name="Kulichevskaya I.S."/>
            <person name="Mardanov A.V."/>
            <person name="Ravin N.V."/>
        </authorList>
    </citation>
    <scope>NUCLEOTIDE SEQUENCE [LARGE SCALE GENOMIC DNA]</scope>
    <source>
        <strain evidence="2 3">P105</strain>
    </source>
</reference>
<evidence type="ECO:0000313" key="2">
    <source>
        <dbReference type="EMBL" id="QOY87381.1"/>
    </source>
</evidence>
<dbReference type="Proteomes" id="UP000593892">
    <property type="component" value="Chromosome"/>
</dbReference>
<name>A0A7S7SKE4_PALFE</name>
<organism evidence="2 3">
    <name type="scientific">Paludibaculum fermentans</name>
    <dbReference type="NCBI Taxonomy" id="1473598"/>
    <lineage>
        <taxon>Bacteria</taxon>
        <taxon>Pseudomonadati</taxon>
        <taxon>Acidobacteriota</taxon>
        <taxon>Terriglobia</taxon>
        <taxon>Bryobacterales</taxon>
        <taxon>Bryobacteraceae</taxon>
        <taxon>Paludibaculum</taxon>
    </lineage>
</organism>
<dbReference type="InterPro" id="IPR058710">
    <property type="entry name" value="PEPCK_lobe_2"/>
</dbReference>
<proteinExistence type="predicted"/>
<gene>
    <name evidence="2" type="ORF">IRI77_32235</name>
</gene>
<dbReference type="EMBL" id="CP063849">
    <property type="protein sequence ID" value="QOY87381.1"/>
    <property type="molecule type" value="Genomic_DNA"/>
</dbReference>
<sequence>MPFSGSDVSQSDRSQQRVDVELIRYINLKLAALGQPTSKSAADPYFLELAGPLLRNYYQKDQLLGGQLCQADTRIQAFLDSYLSEICPGGAPKLPANTFVLDRPGLARAMSLPVDADSFSSPYLQSYRIAQGVLHNPRSDRRTTQGLFQIVEGGLPVPADKLEAPKQAFATLLREALRPPSEVLELPFTANQDDKDRLFVSLLLRPIVCPATGRDPQKSMEIRFFAPASLVSNLDFVESIFGNAGDPYLPENNAALDVHHWTGHSGCVILAPHLVGLSKKYLGLPHYDQATDRQRRDEMCWRAEDEPYNGGRAFKIACRDHRGVMVTIIADNYFGYCKKEVKTQVSFAANLYGLAEEEHAGGAIAFPAYVVGQEFSEDRAVQLKKSTIDDVLRLLDGRARAMPEGYAVDVRYPEILYLPEHAEFNVQGGYVKWIRDDGEHRLTLRVGETYVLPSGYRLRLEKQLKGAAWRLVGVVAHGTLCHKPCTVSGGGKSEISKSIANAQLEGPVFVRDYHHDMDEVERILAMDFSNIFALPQPDSRANRPILSPERSLGSVIRLLTPSSEYSDAHNAWLRGLPQTIRQLVFTVKRYYRQEWGSNWREFFTVDRINGFLGHELKYRNQKLVGNYLRVGFDPDGSWRIYKLRPDFHPADKVQVEDDITASVVVPRNSLPDFDTKYPNQSAKLVTNCESFLFQRPDDAVIRGFDAQAEADLATPNTFISNFEPITRGQARELVDHVVQFDKYTLPMKRLLFDFVNSKEGSFIVSSAHARVIDGKPSKNPRYLQQVPNRVDPRDAYLAEVCARLNRTVPSTEPVHFPVNAVLAGRRGNPSDPKIGVPPLAVYNPIHYQELPELFMDFICSLTGKSPSTTGFGSEGALTKGPFNAVWPVVDLNNALVSFILTEYAGFTTAAGYVGPKYKVDHDVSMLVPEVWCRIRVDERDPKFLIDNGYLEKLEDFEHDGRVVLASRLGYRVTSLFVDRFLGRIFETPDAVFTEELLRPEKQGPEDFAAGIHAIVEAQQRVALNYFEDGSVDAACPPLKALLHVLVHGHFEGMTIQDPRLRALFTRESLLASDWYHQRLAVKQQRDVALWTRHVQELEAFLPRAVAQQFDVDARLAEARVQLARVSAPEYLEELVGTIGADPFTLQIPN</sequence>